<gene>
    <name evidence="1" type="ORF">SPELUC_LOCUS1087</name>
</gene>
<dbReference type="EMBL" id="CAJVPW010000511">
    <property type="protein sequence ID" value="CAG8457062.1"/>
    <property type="molecule type" value="Genomic_DNA"/>
</dbReference>
<comment type="caution">
    <text evidence="1">The sequence shown here is derived from an EMBL/GenBank/DDBJ whole genome shotgun (WGS) entry which is preliminary data.</text>
</comment>
<name>A0ACA9K7K4_9GLOM</name>
<accession>A0ACA9K7K4</accession>
<keyword evidence="2" id="KW-1185">Reference proteome</keyword>
<proteinExistence type="predicted"/>
<protein>
    <submittedName>
        <fullName evidence="1">10184_t:CDS:1</fullName>
    </submittedName>
</protein>
<evidence type="ECO:0000313" key="2">
    <source>
        <dbReference type="Proteomes" id="UP000789366"/>
    </source>
</evidence>
<organism evidence="1 2">
    <name type="scientific">Cetraspora pellucida</name>
    <dbReference type="NCBI Taxonomy" id="1433469"/>
    <lineage>
        <taxon>Eukaryota</taxon>
        <taxon>Fungi</taxon>
        <taxon>Fungi incertae sedis</taxon>
        <taxon>Mucoromycota</taxon>
        <taxon>Glomeromycotina</taxon>
        <taxon>Glomeromycetes</taxon>
        <taxon>Diversisporales</taxon>
        <taxon>Gigasporaceae</taxon>
        <taxon>Cetraspora</taxon>
    </lineage>
</organism>
<reference evidence="1" key="1">
    <citation type="submission" date="2021-06" db="EMBL/GenBank/DDBJ databases">
        <authorList>
            <person name="Kallberg Y."/>
            <person name="Tangrot J."/>
            <person name="Rosling A."/>
        </authorList>
    </citation>
    <scope>NUCLEOTIDE SEQUENCE</scope>
    <source>
        <strain evidence="1">28 12/20/2015</strain>
    </source>
</reference>
<dbReference type="Proteomes" id="UP000789366">
    <property type="component" value="Unassembled WGS sequence"/>
</dbReference>
<evidence type="ECO:0000313" key="1">
    <source>
        <dbReference type="EMBL" id="CAG8457062.1"/>
    </source>
</evidence>
<sequence>GPPKGYIEAIESRLYKMESLMGELVHSNDPRAEAILAELMKDDLHPLHKARRVNYATWRNRLASSGDVLETGSTGSLTDSPPNANTKDHISYDKDVMGIIDIDEKNQFSYYGRSSGLQYLIHSGRYKDGLLALSNNTNIQTSASNQKLALRPELMELPSQELSDHLLNLYFKYVHPDVPIIYKPRFFELLKDHEHLPYLLLNSMYCIASNYSDRPEIRKDRENPLTAGDIYFDRAKALLDNDYDRAHVTTVQALVLLSIREHGTGQDTRAWIYAGMATRMVQSLGMHRNNEKWHSITLSPGEKEEQRRIFWNCYILDRIPSSYLGRPLAIDEKDVDAALPSEHEYDEFESFSFKMGHAISIISSPDTTNNNDKTPIQVNKESKKLNSAHIMSRFNCLIRLCEIKGRILQNIYGIKCNQASVSDSVISILESSLRTWFVTLPPDLQCNPDQNFDDFDLLTLALHMKYYETLILLHRPYAAENISSRKICSSSAEIISDIVDSMYRTNRLKSILPLIIYNIFVTSIIHTCNATQPDITISQSAKMGLVKCIRAIESLKNHSVLSHKYGNMLKELVNFKGLQLDTNLGSSSNSTEISHSLKKRSTFAYNQPNPFDTMDRYGRQARYLMNHNNPAIASPPFNFNQAQQHRHLRHNFQEPTQMFTQGVISPNNGVGNNTICSLNSGFWNLPQGANFEEWSSYLHSQQVQQSVTLPSQQTLTTPMSLQPLLLHDNGNNVNMFANNQTLISEFE</sequence>
<feature type="non-terminal residue" evidence="1">
    <location>
        <position position="1"/>
    </location>
</feature>